<dbReference type="GO" id="GO:0016747">
    <property type="term" value="F:acyltransferase activity, transferring groups other than amino-acyl groups"/>
    <property type="evidence" value="ECO:0007669"/>
    <property type="project" value="InterPro"/>
</dbReference>
<dbReference type="PROSITE" id="PS51186">
    <property type="entry name" value="GNAT"/>
    <property type="match status" value="1"/>
</dbReference>
<dbReference type="RefSeq" id="WP_159754700.1">
    <property type="nucleotide sequence ID" value="NZ_WUQX01000001.1"/>
</dbReference>
<dbReference type="AlphaFoldDB" id="A0A7X3MKZ5"/>
<sequence>MSEYNDKLQMQIIDYFNCGRQEYWLSQIKKSDWGAGQYLFNLLRENKLKEVVGENPRVLMLTNGEELVSFCTYTEKDDIQPTELTPWIGFVYTFPKYRGHRYVGELFLEIERLAKSEQVHDIFISTDHIGLYEKYGFEFYQTMKDMNGEPSRVYRKCMLVS</sequence>
<dbReference type="CDD" id="cd04301">
    <property type="entry name" value="NAT_SF"/>
    <property type="match status" value="1"/>
</dbReference>
<dbReference type="InterPro" id="IPR016181">
    <property type="entry name" value="Acyl_CoA_acyltransferase"/>
</dbReference>
<keyword evidence="3" id="KW-1185">Reference proteome</keyword>
<evidence type="ECO:0000313" key="3">
    <source>
        <dbReference type="Proteomes" id="UP000460412"/>
    </source>
</evidence>
<evidence type="ECO:0000313" key="2">
    <source>
        <dbReference type="EMBL" id="MXP78277.1"/>
    </source>
</evidence>
<dbReference type="Pfam" id="PF00583">
    <property type="entry name" value="Acetyltransf_1"/>
    <property type="match status" value="1"/>
</dbReference>
<dbReference type="SUPFAM" id="SSF55729">
    <property type="entry name" value="Acyl-CoA N-acyltransferases (Nat)"/>
    <property type="match status" value="1"/>
</dbReference>
<dbReference type="Gene3D" id="3.40.630.30">
    <property type="match status" value="1"/>
</dbReference>
<dbReference type="EMBL" id="WUQX01000001">
    <property type="protein sequence ID" value="MXP78277.1"/>
    <property type="molecule type" value="Genomic_DNA"/>
</dbReference>
<organism evidence="2 3">
    <name type="scientific">Sporofaciens musculi</name>
    <dbReference type="NCBI Taxonomy" id="2681861"/>
    <lineage>
        <taxon>Bacteria</taxon>
        <taxon>Bacillati</taxon>
        <taxon>Bacillota</taxon>
        <taxon>Clostridia</taxon>
        <taxon>Lachnospirales</taxon>
        <taxon>Lachnospiraceae</taxon>
        <taxon>Sporofaciens</taxon>
    </lineage>
</organism>
<gene>
    <name evidence="2" type="ORF">GN277_23870</name>
</gene>
<proteinExistence type="predicted"/>
<feature type="domain" description="N-acetyltransferase" evidence="1">
    <location>
        <begin position="1"/>
        <end position="160"/>
    </location>
</feature>
<keyword evidence="2" id="KW-0808">Transferase</keyword>
<dbReference type="InterPro" id="IPR000182">
    <property type="entry name" value="GNAT_dom"/>
</dbReference>
<evidence type="ECO:0000259" key="1">
    <source>
        <dbReference type="PROSITE" id="PS51186"/>
    </source>
</evidence>
<comment type="caution">
    <text evidence="2">The sequence shown here is derived from an EMBL/GenBank/DDBJ whole genome shotgun (WGS) entry which is preliminary data.</text>
</comment>
<dbReference type="Proteomes" id="UP000460412">
    <property type="component" value="Unassembled WGS sequence"/>
</dbReference>
<accession>A0A7X3MKZ5</accession>
<protein>
    <submittedName>
        <fullName evidence="2">GNAT family N-acetyltransferase</fullName>
    </submittedName>
</protein>
<reference evidence="2 3" key="1">
    <citation type="submission" date="2019-12" db="EMBL/GenBank/DDBJ databases">
        <title>Sporaefaciens musculi gen. nov., sp. nov., a novel bacterium isolated from the caecum of an obese mouse.</title>
        <authorList>
            <person name="Rasmussen T.S."/>
            <person name="Streidl T."/>
            <person name="Hitch T.C.A."/>
            <person name="Wortmann E."/>
            <person name="Deptula P."/>
            <person name="Hansen M."/>
            <person name="Nielsen D.S."/>
            <person name="Clavel T."/>
            <person name="Vogensen F.K."/>
        </authorList>
    </citation>
    <scope>NUCLEOTIDE SEQUENCE [LARGE SCALE GENOMIC DNA]</scope>
    <source>
        <strain evidence="2 3">WCA-9-b2</strain>
    </source>
</reference>
<name>A0A7X3MKZ5_9FIRM</name>